<dbReference type="PANTHER" id="PTHR30001:SF0">
    <property type="entry name" value="RIBONUCLEASE G"/>
    <property type="match status" value="1"/>
</dbReference>
<gene>
    <name evidence="7" type="ORF">H9763_02045</name>
</gene>
<dbReference type="InterPro" id="IPR019307">
    <property type="entry name" value="RNA-bd_AU-1/RNase_E/G"/>
</dbReference>
<dbReference type="EMBL" id="DWXE01000006">
    <property type="protein sequence ID" value="HJB90229.1"/>
    <property type="molecule type" value="Genomic_DNA"/>
</dbReference>
<reference evidence="7" key="2">
    <citation type="submission" date="2021-04" db="EMBL/GenBank/DDBJ databases">
        <authorList>
            <person name="Gilroy R."/>
        </authorList>
    </citation>
    <scope>NUCLEOTIDE SEQUENCE</scope>
    <source>
        <strain evidence="7">USAMLcec3-2134</strain>
    </source>
</reference>
<accession>A0A9D2SC09</accession>
<sequence length="410" mass="45241">MSTVYAITRPGFSEKDGSAALLGQKLCGFWIEDGKLMEIRIDRFGQSLLGNIYIGKVRNVVKNIESAFVEIAGGQVCFLPFSEISHPVLTNRPYDGALKPGDELLVQVKKDAVRTKDPVLTADLTLKGKYFALSPSQTGGLRCSHKLSPQQQDFVRGALSEVEIPRSMALVARTVSGTVSDPALLAKDARALVERGEGLLRVGKTRTVFSILSGQEPGYLKRLADPDLPLPDRIVTDDPGVHTAIKSWLRQERPEAEDSLSFYADPSLPLSRLYGLSGQVQAALDKKVWMKSGGYLVIEPVEAFTAIDVNTGKFDRKKSGRETFRMTNGEAAAEVARQLRLRNLSGIIIVDFISMEEESDRKKLMELLRQLVRTDPVPVRVVDMTPLGLVEITRKKEEPPLAELLRVQGK</sequence>
<dbReference type="Pfam" id="PF10150">
    <property type="entry name" value="RNase_E_G"/>
    <property type="match status" value="1"/>
</dbReference>
<dbReference type="SUPFAM" id="SSF50249">
    <property type="entry name" value="Nucleic acid-binding proteins"/>
    <property type="match status" value="1"/>
</dbReference>
<dbReference type="InterPro" id="IPR003029">
    <property type="entry name" value="S1_domain"/>
</dbReference>
<evidence type="ECO:0000256" key="3">
    <source>
        <dbReference type="ARBA" id="ARBA00022801"/>
    </source>
</evidence>
<dbReference type="GO" id="GO:0004540">
    <property type="term" value="F:RNA nuclease activity"/>
    <property type="evidence" value="ECO:0007669"/>
    <property type="project" value="InterPro"/>
</dbReference>
<dbReference type="GO" id="GO:0003723">
    <property type="term" value="F:RNA binding"/>
    <property type="evidence" value="ECO:0007669"/>
    <property type="project" value="UniProtKB-KW"/>
</dbReference>
<feature type="domain" description="S1 motif" evidence="6">
    <location>
        <begin position="50"/>
        <end position="123"/>
    </location>
</feature>
<dbReference type="AlphaFoldDB" id="A0A9D2SC09"/>
<dbReference type="GO" id="GO:0005737">
    <property type="term" value="C:cytoplasm"/>
    <property type="evidence" value="ECO:0007669"/>
    <property type="project" value="TreeGrafter"/>
</dbReference>
<dbReference type="InterPro" id="IPR004659">
    <property type="entry name" value="RNase_E/G"/>
</dbReference>
<dbReference type="InterPro" id="IPR012340">
    <property type="entry name" value="NA-bd_OB-fold"/>
</dbReference>
<proteinExistence type="predicted"/>
<dbReference type="CDD" id="cd04453">
    <property type="entry name" value="S1_RNase_E"/>
    <property type="match status" value="1"/>
</dbReference>
<dbReference type="PROSITE" id="PS50126">
    <property type="entry name" value="S1"/>
    <property type="match status" value="1"/>
</dbReference>
<keyword evidence="2" id="KW-0479">Metal-binding</keyword>
<evidence type="ECO:0000256" key="4">
    <source>
        <dbReference type="ARBA" id="ARBA00022842"/>
    </source>
</evidence>
<dbReference type="GO" id="GO:0046872">
    <property type="term" value="F:metal ion binding"/>
    <property type="evidence" value="ECO:0007669"/>
    <property type="project" value="UniProtKB-KW"/>
</dbReference>
<dbReference type="GO" id="GO:0006364">
    <property type="term" value="P:rRNA processing"/>
    <property type="evidence" value="ECO:0007669"/>
    <property type="project" value="TreeGrafter"/>
</dbReference>
<dbReference type="SMART" id="SM00316">
    <property type="entry name" value="S1"/>
    <property type="match status" value="1"/>
</dbReference>
<protein>
    <submittedName>
        <fullName evidence="7">Ribonuclease E/G</fullName>
    </submittedName>
</protein>
<keyword evidence="4" id="KW-0460">Magnesium</keyword>
<evidence type="ECO:0000256" key="5">
    <source>
        <dbReference type="ARBA" id="ARBA00022884"/>
    </source>
</evidence>
<evidence type="ECO:0000313" key="8">
    <source>
        <dbReference type="Proteomes" id="UP000886883"/>
    </source>
</evidence>
<comment type="caution">
    <text evidence="7">The sequence shown here is derived from an EMBL/GenBank/DDBJ whole genome shotgun (WGS) entry which is preliminary data.</text>
</comment>
<dbReference type="Proteomes" id="UP000886883">
    <property type="component" value="Unassembled WGS sequence"/>
</dbReference>
<keyword evidence="3" id="KW-0378">Hydrolase</keyword>
<evidence type="ECO:0000313" key="7">
    <source>
        <dbReference type="EMBL" id="HJB90229.1"/>
    </source>
</evidence>
<keyword evidence="5" id="KW-0694">RNA-binding</keyword>
<organism evidence="7 8">
    <name type="scientific">Candidatus Eisenbergiella merdigallinarum</name>
    <dbReference type="NCBI Taxonomy" id="2838552"/>
    <lineage>
        <taxon>Bacteria</taxon>
        <taxon>Bacillati</taxon>
        <taxon>Bacillota</taxon>
        <taxon>Clostridia</taxon>
        <taxon>Lachnospirales</taxon>
        <taxon>Lachnospiraceae</taxon>
        <taxon>Eisenbergiella</taxon>
    </lineage>
</organism>
<comment type="cofactor">
    <cofactor evidence="1">
        <name>Mg(2+)</name>
        <dbReference type="ChEBI" id="CHEBI:18420"/>
    </cofactor>
</comment>
<reference evidence="7" key="1">
    <citation type="journal article" date="2021" name="PeerJ">
        <title>Extensive microbial diversity within the chicken gut microbiome revealed by metagenomics and culture.</title>
        <authorList>
            <person name="Gilroy R."/>
            <person name="Ravi A."/>
            <person name="Getino M."/>
            <person name="Pursley I."/>
            <person name="Horton D.L."/>
            <person name="Alikhan N.F."/>
            <person name="Baker D."/>
            <person name="Gharbi K."/>
            <person name="Hall N."/>
            <person name="Watson M."/>
            <person name="Adriaenssens E.M."/>
            <person name="Foster-Nyarko E."/>
            <person name="Jarju S."/>
            <person name="Secka A."/>
            <person name="Antonio M."/>
            <person name="Oren A."/>
            <person name="Chaudhuri R.R."/>
            <person name="La Ragione R."/>
            <person name="Hildebrand F."/>
            <person name="Pallen M.J."/>
        </authorList>
    </citation>
    <scope>NUCLEOTIDE SEQUENCE</scope>
    <source>
        <strain evidence="7">USAMLcec3-2134</strain>
    </source>
</reference>
<name>A0A9D2SC09_9FIRM</name>
<dbReference type="GO" id="GO:0016787">
    <property type="term" value="F:hydrolase activity"/>
    <property type="evidence" value="ECO:0007669"/>
    <property type="project" value="UniProtKB-KW"/>
</dbReference>
<evidence type="ECO:0000256" key="2">
    <source>
        <dbReference type="ARBA" id="ARBA00022723"/>
    </source>
</evidence>
<dbReference type="Gene3D" id="2.40.50.140">
    <property type="entry name" value="Nucleic acid-binding proteins"/>
    <property type="match status" value="1"/>
</dbReference>
<evidence type="ECO:0000259" key="6">
    <source>
        <dbReference type="PROSITE" id="PS50126"/>
    </source>
</evidence>
<evidence type="ECO:0000256" key="1">
    <source>
        <dbReference type="ARBA" id="ARBA00001946"/>
    </source>
</evidence>
<dbReference type="PANTHER" id="PTHR30001">
    <property type="entry name" value="RIBONUCLEASE"/>
    <property type="match status" value="1"/>
</dbReference>